<name>A0A8X7Z6Z3_POPTO</name>
<dbReference type="EMBL" id="JAAWWB010000016">
    <property type="protein sequence ID" value="KAG6763290.1"/>
    <property type="molecule type" value="Genomic_DNA"/>
</dbReference>
<reference evidence="3" key="1">
    <citation type="journal article" date="2020" name="bioRxiv">
        <title>Hybrid origin of Populus tomentosa Carr. identified through genome sequencing and phylogenomic analysis.</title>
        <authorList>
            <person name="An X."/>
            <person name="Gao K."/>
            <person name="Chen Z."/>
            <person name="Li J."/>
            <person name="Yang X."/>
            <person name="Yang X."/>
            <person name="Zhou J."/>
            <person name="Guo T."/>
            <person name="Zhao T."/>
            <person name="Huang S."/>
            <person name="Miao D."/>
            <person name="Khan W.U."/>
            <person name="Rao P."/>
            <person name="Ye M."/>
            <person name="Lei B."/>
            <person name="Liao W."/>
            <person name="Wang J."/>
            <person name="Ji L."/>
            <person name="Li Y."/>
            <person name="Guo B."/>
            <person name="Mustafa N.S."/>
            <person name="Li S."/>
            <person name="Yun Q."/>
            <person name="Keller S.R."/>
            <person name="Mao J."/>
            <person name="Zhang R."/>
            <person name="Strauss S.H."/>
        </authorList>
    </citation>
    <scope>NUCLEOTIDE SEQUENCE</scope>
    <source>
        <strain evidence="3">GM15</strain>
        <tissue evidence="3">Leaf</tissue>
    </source>
</reference>
<feature type="compositionally biased region" description="Basic and acidic residues" evidence="2">
    <location>
        <begin position="37"/>
        <end position="54"/>
    </location>
</feature>
<feature type="region of interest" description="Disordered" evidence="2">
    <location>
        <begin position="21"/>
        <end position="89"/>
    </location>
</feature>
<feature type="repeat" description="TPR" evidence="1">
    <location>
        <begin position="329"/>
        <end position="362"/>
    </location>
</feature>
<dbReference type="Pfam" id="PF13432">
    <property type="entry name" value="TPR_16"/>
    <property type="match status" value="2"/>
</dbReference>
<sequence length="482" mass="52942">MAAAATMITSSSKFLRFRVQCSDNSSPRRGFGSKSDTNTDNKKARSSSSREEKGMALQQRKSTTQQSGASLPSQAPGLSSRFDGKSSRNAADIDFEQRLQAVRRSALEQKKTEAIKEFGPIDYDAPVKTENKTIGLGTKIGVGVAVLVFGLVFALGDFLPSGSDGPTEEATVVNKKLSEEEQNTLRARLKQYELTLSTAPKDSIALEGAAVTLVELGDYTRAASLLQDLAKEKPGDPDVFRLLGEINYELKDYDGSAAAYRISAAVSKNVDFEVLRGHANALLAAKKPDEAVQVILASRAKLNSGKSRSVDIKVDGNGMEIESQEVDPIQVDLLLGKAYSDWGHVSDAVSVYDQLISSHPDDFRGYLAKGIILKENGNVGDAERMFIQHNICLWHGFLHRRRPRRSLIVMQENEQLIVYLHVPSLSILNGARRIWCIQHDNQDSSFSKDTHSMIIKSNLTGLYLTPLLPVWTVYRCQGCSET</sequence>
<proteinExistence type="predicted"/>
<dbReference type="Proteomes" id="UP000886885">
    <property type="component" value="Chromosome 8D"/>
</dbReference>
<protein>
    <recommendedName>
        <fullName evidence="5">Tetratricopeptide repeat (TPR)-like superfamily protein</fullName>
    </recommendedName>
</protein>
<comment type="caution">
    <text evidence="3">The sequence shown here is derived from an EMBL/GenBank/DDBJ whole genome shotgun (WGS) entry which is preliminary data.</text>
</comment>
<organism evidence="3 4">
    <name type="scientific">Populus tomentosa</name>
    <name type="common">Chinese white poplar</name>
    <dbReference type="NCBI Taxonomy" id="118781"/>
    <lineage>
        <taxon>Eukaryota</taxon>
        <taxon>Viridiplantae</taxon>
        <taxon>Streptophyta</taxon>
        <taxon>Embryophyta</taxon>
        <taxon>Tracheophyta</taxon>
        <taxon>Spermatophyta</taxon>
        <taxon>Magnoliopsida</taxon>
        <taxon>eudicotyledons</taxon>
        <taxon>Gunneridae</taxon>
        <taxon>Pentapetalae</taxon>
        <taxon>rosids</taxon>
        <taxon>fabids</taxon>
        <taxon>Malpighiales</taxon>
        <taxon>Salicaceae</taxon>
        <taxon>Saliceae</taxon>
        <taxon>Populus</taxon>
    </lineage>
</organism>
<accession>A0A8X7Z6Z3</accession>
<evidence type="ECO:0000256" key="2">
    <source>
        <dbReference type="SAM" id="MobiDB-lite"/>
    </source>
</evidence>
<gene>
    <name evidence="3" type="ORF">POTOM_030704</name>
</gene>
<evidence type="ECO:0000313" key="4">
    <source>
        <dbReference type="Proteomes" id="UP000886885"/>
    </source>
</evidence>
<dbReference type="AlphaFoldDB" id="A0A8X7Z6Z3"/>
<evidence type="ECO:0000313" key="3">
    <source>
        <dbReference type="EMBL" id="KAG6763290.1"/>
    </source>
</evidence>
<evidence type="ECO:0008006" key="5">
    <source>
        <dbReference type="Google" id="ProtNLM"/>
    </source>
</evidence>
<dbReference type="PROSITE" id="PS50005">
    <property type="entry name" value="TPR"/>
    <property type="match status" value="1"/>
</dbReference>
<keyword evidence="4" id="KW-1185">Reference proteome</keyword>
<feature type="compositionally biased region" description="Polar residues" evidence="2">
    <location>
        <begin position="59"/>
        <end position="77"/>
    </location>
</feature>
<dbReference type="OrthoDB" id="536368at2759"/>
<dbReference type="InterPro" id="IPR019734">
    <property type="entry name" value="TPR_rpt"/>
</dbReference>
<evidence type="ECO:0000256" key="1">
    <source>
        <dbReference type="PROSITE-ProRule" id="PRU00339"/>
    </source>
</evidence>
<keyword evidence="1" id="KW-0802">TPR repeat</keyword>